<protein>
    <submittedName>
        <fullName evidence="1">Uncharacterized protein</fullName>
    </submittedName>
</protein>
<dbReference type="Proteomes" id="UP000823775">
    <property type="component" value="Unassembled WGS sequence"/>
</dbReference>
<proteinExistence type="predicted"/>
<organism evidence="1 2">
    <name type="scientific">Datura stramonium</name>
    <name type="common">Jimsonweed</name>
    <name type="synonym">Common thornapple</name>
    <dbReference type="NCBI Taxonomy" id="4076"/>
    <lineage>
        <taxon>Eukaryota</taxon>
        <taxon>Viridiplantae</taxon>
        <taxon>Streptophyta</taxon>
        <taxon>Embryophyta</taxon>
        <taxon>Tracheophyta</taxon>
        <taxon>Spermatophyta</taxon>
        <taxon>Magnoliopsida</taxon>
        <taxon>eudicotyledons</taxon>
        <taxon>Gunneridae</taxon>
        <taxon>Pentapetalae</taxon>
        <taxon>asterids</taxon>
        <taxon>lamiids</taxon>
        <taxon>Solanales</taxon>
        <taxon>Solanaceae</taxon>
        <taxon>Solanoideae</taxon>
        <taxon>Datureae</taxon>
        <taxon>Datura</taxon>
    </lineage>
</organism>
<comment type="caution">
    <text evidence="1">The sequence shown here is derived from an EMBL/GenBank/DDBJ whole genome shotgun (WGS) entry which is preliminary data.</text>
</comment>
<evidence type="ECO:0000313" key="2">
    <source>
        <dbReference type="Proteomes" id="UP000823775"/>
    </source>
</evidence>
<sequence>MLHLQEVKDIVYSALIANATFVSEVMLHLKEVQAVVYASSIASVASVSKLMLHLQEVEVKYSDGFQFQLLHFSSNDYSNEGTIKNSLVGLGLLLQSANGLTVEDFVVFHCYRSHDKGILDEGMFSMAPGYRNKMDGSLESISVLIGRDVINGDCTLDLNKVQTDMISSPISSLWSTSVQQLILLEYCLWHSSGSMDAMGSFSYLAYLQLDSIEKEEIIDMLKHGCSNANTENTGYLDVKFENIAFEQLVHLSYCHWHCYIYVCSILPTASNKIIPY</sequence>
<name>A0ABS8TRT7_DATST</name>
<evidence type="ECO:0000313" key="1">
    <source>
        <dbReference type="EMBL" id="MCD7473237.1"/>
    </source>
</evidence>
<dbReference type="EMBL" id="JACEIK010001943">
    <property type="protein sequence ID" value="MCD7473237.1"/>
    <property type="molecule type" value="Genomic_DNA"/>
</dbReference>
<gene>
    <name evidence="1" type="ORF">HAX54_014952</name>
</gene>
<reference evidence="1 2" key="1">
    <citation type="journal article" date="2021" name="BMC Genomics">
        <title>Datura genome reveals duplications of psychoactive alkaloid biosynthetic genes and high mutation rate following tissue culture.</title>
        <authorList>
            <person name="Rajewski A."/>
            <person name="Carter-House D."/>
            <person name="Stajich J."/>
            <person name="Litt A."/>
        </authorList>
    </citation>
    <scope>NUCLEOTIDE SEQUENCE [LARGE SCALE GENOMIC DNA]</scope>
    <source>
        <strain evidence="1">AR-01</strain>
    </source>
</reference>
<keyword evidence="2" id="KW-1185">Reference proteome</keyword>
<accession>A0ABS8TRT7</accession>